<dbReference type="Gene3D" id="1.20.58.1610">
    <property type="entry name" value="NADH:ubiquinone/plastoquinone oxidoreductase, chain 3"/>
    <property type="match status" value="1"/>
</dbReference>
<evidence type="ECO:0000256" key="7">
    <source>
        <dbReference type="ARBA" id="ARBA00022967"/>
    </source>
</evidence>
<evidence type="ECO:0000256" key="1">
    <source>
        <dbReference type="ARBA" id="ARBA00004370"/>
    </source>
</evidence>
<comment type="subcellular location">
    <subcellularLocation>
        <location evidence="11">Cell membrane</location>
        <topology evidence="11">Multi-pass membrane protein</topology>
    </subcellularLocation>
    <subcellularLocation>
        <location evidence="1">Membrane</location>
    </subcellularLocation>
</comment>
<keyword evidence="4" id="KW-1003">Cell membrane</keyword>
<dbReference type="GO" id="GO:0048038">
    <property type="term" value="F:quinone binding"/>
    <property type="evidence" value="ECO:0007669"/>
    <property type="project" value="UniProtKB-KW"/>
</dbReference>
<keyword evidence="8 12" id="KW-1133">Transmembrane helix</keyword>
<proteinExistence type="inferred from homology"/>
<evidence type="ECO:0000313" key="13">
    <source>
        <dbReference type="EMBL" id="QFR49556.1"/>
    </source>
</evidence>
<evidence type="ECO:0000256" key="3">
    <source>
        <dbReference type="ARBA" id="ARBA00022448"/>
    </source>
</evidence>
<feature type="transmembrane region" description="Helical" evidence="12">
    <location>
        <begin position="61"/>
        <end position="82"/>
    </location>
</feature>
<dbReference type="EC" id="7.1.1.-" evidence="11"/>
<keyword evidence="10 12" id="KW-0472">Membrane</keyword>
<keyword evidence="9 11" id="KW-0520">NAD</keyword>
<dbReference type="PANTHER" id="PTHR11058:SF22">
    <property type="entry name" value="NADH-QUINONE OXIDOREDUCTASE SUBUNIT A"/>
    <property type="match status" value="1"/>
</dbReference>
<evidence type="ECO:0000256" key="2">
    <source>
        <dbReference type="ARBA" id="ARBA00008472"/>
    </source>
</evidence>
<dbReference type="KEGG" id="sulg:FJR48_07340"/>
<dbReference type="OrthoDB" id="9791970at2"/>
<keyword evidence="7" id="KW-1278">Translocase</keyword>
<feature type="transmembrane region" description="Helical" evidence="12">
    <location>
        <begin position="6"/>
        <end position="29"/>
    </location>
</feature>
<keyword evidence="3" id="KW-0813">Transport</keyword>
<dbReference type="EMBL" id="CP043617">
    <property type="protein sequence ID" value="QFR49556.1"/>
    <property type="molecule type" value="Genomic_DNA"/>
</dbReference>
<protein>
    <recommendedName>
        <fullName evidence="11">NADH-quinone oxidoreductase subunit</fullName>
        <ecNumber evidence="11">7.1.1.-</ecNumber>
    </recommendedName>
</protein>
<dbReference type="GO" id="GO:0005886">
    <property type="term" value="C:plasma membrane"/>
    <property type="evidence" value="ECO:0007669"/>
    <property type="project" value="UniProtKB-SubCell"/>
</dbReference>
<sequence length="119" mass="13680">MQSNLVLSSLMVAVLVILLPLLFHLTKYLGTHSDNKRKNEPFEGGIRATHKDANDRFNVKFFLVGIIFLIFDVEVLFMFPWALNLRELGMFGVIEMFVFIGLLIGGLVYVYKSKVLKWI</sequence>
<evidence type="ECO:0000256" key="10">
    <source>
        <dbReference type="ARBA" id="ARBA00023136"/>
    </source>
</evidence>
<evidence type="ECO:0000256" key="8">
    <source>
        <dbReference type="ARBA" id="ARBA00022989"/>
    </source>
</evidence>
<keyword evidence="5 11" id="KW-0812">Transmembrane</keyword>
<dbReference type="RefSeq" id="WP_152307500.1">
    <property type="nucleotide sequence ID" value="NZ_CP043617.1"/>
</dbReference>
<dbReference type="GO" id="GO:0008137">
    <property type="term" value="F:NADH dehydrogenase (ubiquinone) activity"/>
    <property type="evidence" value="ECO:0007669"/>
    <property type="project" value="InterPro"/>
</dbReference>
<dbReference type="InterPro" id="IPR000440">
    <property type="entry name" value="NADH_UbQ/plastoQ_OxRdtase_su3"/>
</dbReference>
<dbReference type="Proteomes" id="UP000326944">
    <property type="component" value="Chromosome"/>
</dbReference>
<evidence type="ECO:0000313" key="14">
    <source>
        <dbReference type="Proteomes" id="UP000326944"/>
    </source>
</evidence>
<feature type="transmembrane region" description="Helical" evidence="12">
    <location>
        <begin position="88"/>
        <end position="111"/>
    </location>
</feature>
<comment type="similarity">
    <text evidence="2 11">Belongs to the complex I subunit 3 family.</text>
</comment>
<reference evidence="13 14" key="1">
    <citation type="submission" date="2019-09" db="EMBL/GenBank/DDBJ databases">
        <title>Sulfurimonas gotlandica sp. nov., a chemoautotrophic and psychrotolerant epsilonproteobacterium isolated from a pelagic redoxcline, and an emended description of the genus Sulfurimonas.</title>
        <authorList>
            <person name="Wang S."/>
            <person name="Jiang L."/>
            <person name="Shao S."/>
        </authorList>
    </citation>
    <scope>NUCLEOTIDE SEQUENCE [LARGE SCALE GENOMIC DNA]</scope>
    <source>
        <strain evidence="13 14">GYSZ_1</strain>
    </source>
</reference>
<evidence type="ECO:0000256" key="4">
    <source>
        <dbReference type="ARBA" id="ARBA00022475"/>
    </source>
</evidence>
<dbReference type="GO" id="GO:0030964">
    <property type="term" value="C:NADH dehydrogenase complex"/>
    <property type="evidence" value="ECO:0007669"/>
    <property type="project" value="TreeGrafter"/>
</dbReference>
<comment type="function">
    <text evidence="11">NDH-1 shuttles electrons from NADH, via FMN and iron-sulfur (Fe-S) centers, to quinones in the respiratory chain.</text>
</comment>
<keyword evidence="14" id="KW-1185">Reference proteome</keyword>
<evidence type="ECO:0000256" key="6">
    <source>
        <dbReference type="ARBA" id="ARBA00022719"/>
    </source>
</evidence>
<name>A0A5P8P1L7_9BACT</name>
<evidence type="ECO:0000256" key="11">
    <source>
        <dbReference type="RuleBase" id="RU003639"/>
    </source>
</evidence>
<dbReference type="InterPro" id="IPR038430">
    <property type="entry name" value="NDAH_ubi_oxred_su3_sf"/>
</dbReference>
<dbReference type="AlphaFoldDB" id="A0A5P8P1L7"/>
<keyword evidence="6 11" id="KW-0874">Quinone</keyword>
<evidence type="ECO:0000256" key="12">
    <source>
        <dbReference type="SAM" id="Phobius"/>
    </source>
</evidence>
<comment type="catalytic activity">
    <reaction evidence="11">
        <text>a quinone + NADH + 5 H(+)(in) = a quinol + NAD(+) + 4 H(+)(out)</text>
        <dbReference type="Rhea" id="RHEA:57888"/>
        <dbReference type="ChEBI" id="CHEBI:15378"/>
        <dbReference type="ChEBI" id="CHEBI:24646"/>
        <dbReference type="ChEBI" id="CHEBI:57540"/>
        <dbReference type="ChEBI" id="CHEBI:57945"/>
        <dbReference type="ChEBI" id="CHEBI:132124"/>
    </reaction>
</comment>
<organism evidence="13 14">
    <name type="scientific">Sulfurimonas lithotrophica</name>
    <dbReference type="NCBI Taxonomy" id="2590022"/>
    <lineage>
        <taxon>Bacteria</taxon>
        <taxon>Pseudomonadati</taxon>
        <taxon>Campylobacterota</taxon>
        <taxon>Epsilonproteobacteria</taxon>
        <taxon>Campylobacterales</taxon>
        <taxon>Sulfurimonadaceae</taxon>
        <taxon>Sulfurimonas</taxon>
    </lineage>
</organism>
<dbReference type="PANTHER" id="PTHR11058">
    <property type="entry name" value="NADH-UBIQUINONE OXIDOREDUCTASE CHAIN 3"/>
    <property type="match status" value="1"/>
</dbReference>
<gene>
    <name evidence="13" type="ORF">FJR48_07340</name>
</gene>
<evidence type="ECO:0000256" key="9">
    <source>
        <dbReference type="ARBA" id="ARBA00023027"/>
    </source>
</evidence>
<dbReference type="Pfam" id="PF00507">
    <property type="entry name" value="Oxidored_q4"/>
    <property type="match status" value="1"/>
</dbReference>
<accession>A0A5P8P1L7</accession>
<evidence type="ECO:0000256" key="5">
    <source>
        <dbReference type="ARBA" id="ARBA00022692"/>
    </source>
</evidence>